<dbReference type="Pfam" id="PF00440">
    <property type="entry name" value="TetR_N"/>
    <property type="match status" value="1"/>
</dbReference>
<keyword evidence="1 2" id="KW-0238">DNA-binding</keyword>
<evidence type="ECO:0000313" key="4">
    <source>
        <dbReference type="EMBL" id="MBE1457502.1"/>
    </source>
</evidence>
<dbReference type="Gene3D" id="1.10.357.10">
    <property type="entry name" value="Tetracycline Repressor, domain 2"/>
    <property type="match status" value="1"/>
</dbReference>
<dbReference type="InterPro" id="IPR001647">
    <property type="entry name" value="HTH_TetR"/>
</dbReference>
<keyword evidence="5" id="KW-1185">Reference proteome</keyword>
<evidence type="ECO:0000259" key="3">
    <source>
        <dbReference type="PROSITE" id="PS50977"/>
    </source>
</evidence>
<organism evidence="4 5">
    <name type="scientific">Nocardiopsis terrae</name>
    <dbReference type="NCBI Taxonomy" id="372655"/>
    <lineage>
        <taxon>Bacteria</taxon>
        <taxon>Bacillati</taxon>
        <taxon>Actinomycetota</taxon>
        <taxon>Actinomycetes</taxon>
        <taxon>Streptosporangiales</taxon>
        <taxon>Nocardiopsidaceae</taxon>
        <taxon>Nocardiopsis</taxon>
    </lineage>
</organism>
<proteinExistence type="predicted"/>
<dbReference type="InterPro" id="IPR050109">
    <property type="entry name" value="HTH-type_TetR-like_transc_reg"/>
</dbReference>
<dbReference type="PANTHER" id="PTHR30055">
    <property type="entry name" value="HTH-TYPE TRANSCRIPTIONAL REGULATOR RUTR"/>
    <property type="match status" value="1"/>
</dbReference>
<dbReference type="PROSITE" id="PS50977">
    <property type="entry name" value="HTH_TETR_2"/>
    <property type="match status" value="1"/>
</dbReference>
<evidence type="ECO:0000256" key="1">
    <source>
        <dbReference type="ARBA" id="ARBA00023125"/>
    </source>
</evidence>
<evidence type="ECO:0000313" key="5">
    <source>
        <dbReference type="Proteomes" id="UP000598217"/>
    </source>
</evidence>
<sequence>MANEKTRGRLTAGDWARAALTAIGDGGIAAVAVEPIAARLGATKGSFYWHFANRDALVEAALRLWEQQHTEAVIARVEEEPDARARIRRLFLDVTTGGTEAVENRIEVALLAAAAHPLVAPAVGRVTERRIAYVADLYEELGVPPAPARRHALLAFTTWMGHTQLVHAAPGVLPTGEDASAYLDFVLDSLVDTGERS</sequence>
<dbReference type="InterPro" id="IPR009057">
    <property type="entry name" value="Homeodomain-like_sf"/>
</dbReference>
<dbReference type="SUPFAM" id="SSF46689">
    <property type="entry name" value="Homeodomain-like"/>
    <property type="match status" value="1"/>
</dbReference>
<dbReference type="Proteomes" id="UP000598217">
    <property type="component" value="Unassembled WGS sequence"/>
</dbReference>
<feature type="domain" description="HTH tetR-type" evidence="3">
    <location>
        <begin position="9"/>
        <end position="69"/>
    </location>
</feature>
<accession>A0ABR9HET9</accession>
<dbReference type="PANTHER" id="PTHR30055:SF237">
    <property type="entry name" value="TRANSCRIPTIONAL REPRESSOR MCE3R"/>
    <property type="match status" value="1"/>
</dbReference>
<dbReference type="RefSeq" id="WP_191271463.1">
    <property type="nucleotide sequence ID" value="NZ_BMXJ01000004.1"/>
</dbReference>
<name>A0ABR9HET9_9ACTN</name>
<reference evidence="4 5" key="1">
    <citation type="submission" date="2020-10" db="EMBL/GenBank/DDBJ databases">
        <title>Sequencing the genomes of 1000 actinobacteria strains.</title>
        <authorList>
            <person name="Klenk H.-P."/>
        </authorList>
    </citation>
    <scope>NUCLEOTIDE SEQUENCE [LARGE SCALE GENOMIC DNA]</scope>
    <source>
        <strain evidence="4 5">DSM 45157</strain>
    </source>
</reference>
<protein>
    <submittedName>
        <fullName evidence="4">AcrR family transcriptional regulator</fullName>
    </submittedName>
</protein>
<evidence type="ECO:0000256" key="2">
    <source>
        <dbReference type="PROSITE-ProRule" id="PRU00335"/>
    </source>
</evidence>
<comment type="caution">
    <text evidence="4">The sequence shown here is derived from an EMBL/GenBank/DDBJ whole genome shotgun (WGS) entry which is preliminary data.</text>
</comment>
<feature type="DNA-binding region" description="H-T-H motif" evidence="2">
    <location>
        <begin position="32"/>
        <end position="51"/>
    </location>
</feature>
<gene>
    <name evidence="4" type="ORF">H4W79_001716</name>
</gene>
<dbReference type="EMBL" id="JADBDY010000001">
    <property type="protein sequence ID" value="MBE1457502.1"/>
    <property type="molecule type" value="Genomic_DNA"/>
</dbReference>